<evidence type="ECO:0000313" key="2">
    <source>
        <dbReference type="EMBL" id="CAF1535462.1"/>
    </source>
</evidence>
<gene>
    <name evidence="1" type="ORF">EDS130_LOCUS38037</name>
    <name evidence="2" type="ORF">XAT740_LOCUS41786</name>
</gene>
<dbReference type="Proteomes" id="UP000663852">
    <property type="component" value="Unassembled WGS sequence"/>
</dbReference>
<dbReference type="OrthoDB" id="2013972at2759"/>
<sequence length="103" mass="11984">MNRISKLDFTGLKNLLSSSLRSFLIHPSSDLKREDETNDSEFYSTPRFVHHIDDRARAVLSQFYTYAIKQSPETFTLDLCSSWTSHLPENFVGKFHRSPFIVI</sequence>
<evidence type="ECO:0000313" key="3">
    <source>
        <dbReference type="Proteomes" id="UP000663828"/>
    </source>
</evidence>
<reference evidence="2" key="1">
    <citation type="submission" date="2021-02" db="EMBL/GenBank/DDBJ databases">
        <authorList>
            <person name="Nowell W R."/>
        </authorList>
    </citation>
    <scope>NUCLEOTIDE SEQUENCE</scope>
</reference>
<evidence type="ECO:0000313" key="1">
    <source>
        <dbReference type="EMBL" id="CAF1428535.1"/>
    </source>
</evidence>
<dbReference type="PANTHER" id="PTHR43036:SF2">
    <property type="entry name" value="OS04G0481300 PROTEIN"/>
    <property type="match status" value="1"/>
</dbReference>
<comment type="caution">
    <text evidence="2">The sequence shown here is derived from an EMBL/GenBank/DDBJ whole genome shotgun (WGS) entry which is preliminary data.</text>
</comment>
<organism evidence="2 3">
    <name type="scientific">Adineta ricciae</name>
    <name type="common">Rotifer</name>
    <dbReference type="NCBI Taxonomy" id="249248"/>
    <lineage>
        <taxon>Eukaryota</taxon>
        <taxon>Metazoa</taxon>
        <taxon>Spiralia</taxon>
        <taxon>Gnathifera</taxon>
        <taxon>Rotifera</taxon>
        <taxon>Eurotatoria</taxon>
        <taxon>Bdelloidea</taxon>
        <taxon>Adinetida</taxon>
        <taxon>Adinetidae</taxon>
        <taxon>Adineta</taxon>
    </lineage>
</organism>
<accession>A0A815VGH0</accession>
<dbReference type="AlphaFoldDB" id="A0A815VGH0"/>
<dbReference type="EMBL" id="CAJNOJ010000388">
    <property type="protein sequence ID" value="CAF1428535.1"/>
    <property type="molecule type" value="Genomic_DNA"/>
</dbReference>
<keyword evidence="3" id="KW-1185">Reference proteome</keyword>
<protein>
    <submittedName>
        <fullName evidence="2">Uncharacterized protein</fullName>
    </submittedName>
</protein>
<dbReference type="PANTHER" id="PTHR43036">
    <property type="entry name" value="OSJNBB0011N17.9 PROTEIN"/>
    <property type="match status" value="1"/>
</dbReference>
<dbReference type="EMBL" id="CAJNOR010004924">
    <property type="protein sequence ID" value="CAF1535462.1"/>
    <property type="molecule type" value="Genomic_DNA"/>
</dbReference>
<dbReference type="Proteomes" id="UP000663828">
    <property type="component" value="Unassembled WGS sequence"/>
</dbReference>
<proteinExistence type="predicted"/>
<name>A0A815VGH0_ADIRI</name>